<evidence type="ECO:0000313" key="1">
    <source>
        <dbReference type="Proteomes" id="UP000095283"/>
    </source>
</evidence>
<reference evidence="2" key="1">
    <citation type="submission" date="2016-11" db="UniProtKB">
        <authorList>
            <consortium name="WormBaseParasite"/>
        </authorList>
    </citation>
    <scope>IDENTIFICATION</scope>
</reference>
<protein>
    <submittedName>
        <fullName evidence="2">Remorin_C domain-containing protein</fullName>
    </submittedName>
</protein>
<dbReference type="Proteomes" id="UP000095283">
    <property type="component" value="Unplaced"/>
</dbReference>
<accession>A0A1I7XDW0</accession>
<dbReference type="WBParaSite" id="Hba_15530">
    <property type="protein sequence ID" value="Hba_15530"/>
    <property type="gene ID" value="Hba_15530"/>
</dbReference>
<sequence length="84" mass="9698">MIRKEAEDNQALLCSNTNTDDLRRRKKMLEWKKNAYNKKHKLGIEEGDYMSMFHSPRILSIKTSATGNNGTRACFSHSYSSRSV</sequence>
<keyword evidence="1" id="KW-1185">Reference proteome</keyword>
<dbReference type="AlphaFoldDB" id="A0A1I7XDW0"/>
<name>A0A1I7XDW0_HETBA</name>
<evidence type="ECO:0000313" key="2">
    <source>
        <dbReference type="WBParaSite" id="Hba_15530"/>
    </source>
</evidence>
<proteinExistence type="predicted"/>
<organism evidence="1 2">
    <name type="scientific">Heterorhabditis bacteriophora</name>
    <name type="common">Entomopathogenic nematode worm</name>
    <dbReference type="NCBI Taxonomy" id="37862"/>
    <lineage>
        <taxon>Eukaryota</taxon>
        <taxon>Metazoa</taxon>
        <taxon>Ecdysozoa</taxon>
        <taxon>Nematoda</taxon>
        <taxon>Chromadorea</taxon>
        <taxon>Rhabditida</taxon>
        <taxon>Rhabditina</taxon>
        <taxon>Rhabditomorpha</taxon>
        <taxon>Strongyloidea</taxon>
        <taxon>Heterorhabditidae</taxon>
        <taxon>Heterorhabditis</taxon>
    </lineage>
</organism>